<dbReference type="SUPFAM" id="SSF53098">
    <property type="entry name" value="Ribonuclease H-like"/>
    <property type="match status" value="1"/>
</dbReference>
<keyword evidence="5" id="KW-0239">DNA-directed DNA polymerase</keyword>
<evidence type="ECO:0000259" key="3">
    <source>
        <dbReference type="Pfam" id="PF07727"/>
    </source>
</evidence>
<feature type="coiled-coil region" evidence="1">
    <location>
        <begin position="168"/>
        <end position="195"/>
    </location>
</feature>
<reference evidence="5 6" key="1">
    <citation type="journal article" date="2019" name="Sci. Rep.">
        <title>Comparative genomics of chytrid fungi reveal insights into the obligate biotrophic and pathogenic lifestyle of Synchytrium endobioticum.</title>
        <authorList>
            <person name="van de Vossenberg B.T.L.H."/>
            <person name="Warris S."/>
            <person name="Nguyen H.D.T."/>
            <person name="van Gent-Pelzer M.P.E."/>
            <person name="Joly D.L."/>
            <person name="van de Geest H.C."/>
            <person name="Bonants P.J.M."/>
            <person name="Smith D.S."/>
            <person name="Levesque C.A."/>
            <person name="van der Lee T.A.J."/>
        </authorList>
    </citation>
    <scope>NUCLEOTIDE SEQUENCE [LARGE SCALE GENOMIC DNA]</scope>
    <source>
        <strain evidence="5 6">LEV6574</strain>
    </source>
</reference>
<dbReference type="Proteomes" id="UP000320475">
    <property type="component" value="Unassembled WGS sequence"/>
</dbReference>
<keyword evidence="5" id="KW-0808">Transferase</keyword>
<dbReference type="PANTHER" id="PTHR11439">
    <property type="entry name" value="GAG-POL-RELATED RETROTRANSPOSON"/>
    <property type="match status" value="1"/>
</dbReference>
<comment type="caution">
    <text evidence="5">The sequence shown here is derived from an EMBL/GenBank/DDBJ whole genome shotgun (WGS) entry which is preliminary data.</text>
</comment>
<evidence type="ECO:0000313" key="5">
    <source>
        <dbReference type="EMBL" id="TPX33278.1"/>
    </source>
</evidence>
<dbReference type="InterPro" id="IPR057670">
    <property type="entry name" value="SH3_retrovirus"/>
</dbReference>
<dbReference type="SUPFAM" id="SSF56672">
    <property type="entry name" value="DNA/RNA polymerases"/>
    <property type="match status" value="1"/>
</dbReference>
<dbReference type="AlphaFoldDB" id="A0A507C1N5"/>
<dbReference type="Pfam" id="PF07727">
    <property type="entry name" value="RVT_2"/>
    <property type="match status" value="1"/>
</dbReference>
<dbReference type="PANTHER" id="PTHR11439:SF463">
    <property type="entry name" value="REVERSE TRANSCRIPTASE TY1_COPIA-TYPE DOMAIN-CONTAINING PROTEIN"/>
    <property type="match status" value="1"/>
</dbReference>
<keyword evidence="5" id="KW-0548">Nucleotidyltransferase</keyword>
<dbReference type="InterPro" id="IPR043502">
    <property type="entry name" value="DNA/RNA_pol_sf"/>
</dbReference>
<feature type="domain" description="Retroviral polymerase SH3-like" evidence="4">
    <location>
        <begin position="66"/>
        <end position="132"/>
    </location>
</feature>
<feature type="region of interest" description="Disordered" evidence="2">
    <location>
        <begin position="198"/>
        <end position="220"/>
    </location>
</feature>
<dbReference type="InterPro" id="IPR012337">
    <property type="entry name" value="RNaseH-like_sf"/>
</dbReference>
<gene>
    <name evidence="5" type="ORF">SeLEV6574_g08392</name>
</gene>
<feature type="compositionally biased region" description="Basic and acidic residues" evidence="2">
    <location>
        <begin position="208"/>
        <end position="220"/>
    </location>
</feature>
<dbReference type="CDD" id="cd09272">
    <property type="entry name" value="RNase_HI_RT_Ty1"/>
    <property type="match status" value="1"/>
</dbReference>
<evidence type="ECO:0000313" key="6">
    <source>
        <dbReference type="Proteomes" id="UP000320475"/>
    </source>
</evidence>
<evidence type="ECO:0000256" key="1">
    <source>
        <dbReference type="SAM" id="Coils"/>
    </source>
</evidence>
<accession>A0A507C1N5</accession>
<dbReference type="Pfam" id="PF25597">
    <property type="entry name" value="SH3_retrovirus"/>
    <property type="match status" value="1"/>
</dbReference>
<evidence type="ECO:0000259" key="4">
    <source>
        <dbReference type="Pfam" id="PF25597"/>
    </source>
</evidence>
<dbReference type="GO" id="GO:0003887">
    <property type="term" value="F:DNA-directed DNA polymerase activity"/>
    <property type="evidence" value="ECO:0007669"/>
    <property type="project" value="UniProtKB-KW"/>
</dbReference>
<feature type="domain" description="Reverse transcriptase Ty1/copia-type" evidence="3">
    <location>
        <begin position="309"/>
        <end position="552"/>
    </location>
</feature>
<sequence>MNRILMDMTRAMLDYSGIPHNLWVETVITASYIRNRVPSSAIGNEIPYKRWYGEPPNLSHLRIFGCVAYPLIKDNRQGKLEVRAASHYFMVGYGASSEEVKGYKLWNPTHRKFLISNDVDFVENVMYKNRYSVQKGPKLEILTNDALQETSRVMKSDNIESHHDDIVEEEENEDIVRQEEEVEDFYERMDETENLGQDKNVKSQSKIATREHNQGHSEVREGNSNIIRPVTRSQNNIVKSRLRDPNYVYDSVNRCSIDTDDEEERGYSVKIQGEIKVPDSFSEAIKSEHSKDWIKAMEVEITEHAKKGTWVLVEPDYNMNVISGRWVYAIKGDGKGNIVKLKARWVGRGFAQQHGIDYDETFAPTSHLTSVRLLLSIAAIENLELYQLDVRTAFLNAKLDVKTPVYIEQPHGFVSKGSENLVCRLQKALYGLKQAPRAWYHTLKEWLVKEGFEALKADESIYLKRTTTEYTIVLTHVDDMLVASNTMSNMQSLVNHMKLEFELSTVKPAEFFLGMRITRDRNLRTITIHQGQYVNEILSQFKMSSAEYTRNPLPSHTKIYGNWDPFDRTLYQKLVGKLLYLARCTRPDIATVVNMMCQFTQNPTYGHWYIGKNVMRYLVGKPDVGLVLGGECVNLEAYTDSTWASDIGDRKSRSGGIVYVGNGVVSWYSTKQQVVAKSSSEAEYVAMSTLASEVEWIRSILHELHYRNITPITINTDNRGARFMAENQVSTSRAKHIDIQYHYVKHLVELSRIRIQHVSTTKNVADVLTKGVNDTKHTWCCWMMGLM</sequence>
<dbReference type="InterPro" id="IPR013103">
    <property type="entry name" value="RVT_2"/>
</dbReference>
<proteinExistence type="predicted"/>
<evidence type="ECO:0000256" key="2">
    <source>
        <dbReference type="SAM" id="MobiDB-lite"/>
    </source>
</evidence>
<dbReference type="OrthoDB" id="3799035at2759"/>
<protein>
    <submittedName>
        <fullName evidence="5">DNA-directed DNA polymerase</fullName>
    </submittedName>
</protein>
<keyword evidence="1" id="KW-0175">Coiled coil</keyword>
<name>A0A507C1N5_9FUNG</name>
<organism evidence="5 6">
    <name type="scientific">Synchytrium endobioticum</name>
    <dbReference type="NCBI Taxonomy" id="286115"/>
    <lineage>
        <taxon>Eukaryota</taxon>
        <taxon>Fungi</taxon>
        <taxon>Fungi incertae sedis</taxon>
        <taxon>Chytridiomycota</taxon>
        <taxon>Chytridiomycota incertae sedis</taxon>
        <taxon>Chytridiomycetes</taxon>
        <taxon>Synchytriales</taxon>
        <taxon>Synchytriaceae</taxon>
        <taxon>Synchytrium</taxon>
    </lineage>
</organism>
<feature type="compositionally biased region" description="Polar residues" evidence="2">
    <location>
        <begin position="198"/>
        <end position="207"/>
    </location>
</feature>
<dbReference type="VEuPathDB" id="FungiDB:SeMB42_g02421"/>
<dbReference type="EMBL" id="QEAM01000903">
    <property type="protein sequence ID" value="TPX33278.1"/>
    <property type="molecule type" value="Genomic_DNA"/>
</dbReference>